<gene>
    <name evidence="1" type="ORF">PHLCEN_2v435</name>
</gene>
<dbReference type="OrthoDB" id="72441at2759"/>
<sequence length="175" mass="19837">MPTLDSLSESESTIDLWTGALEHDWDRCHAALKRLGRDGRQLELWRQWLGPPNVPIVPEKGGRRRRWTEDEYASTGACEHPQCPTNFSQDKLGEDAGITVSRAPREHITEMIRNHWTTILASFTYPESRTHFIELLSSVGLLSEMRLEDGPFGSGPVLDFWSSSQSLQNLVEHPA</sequence>
<comment type="caution">
    <text evidence="1">The sequence shown here is derived from an EMBL/GenBank/DDBJ whole genome shotgun (WGS) entry which is preliminary data.</text>
</comment>
<proteinExistence type="predicted"/>
<evidence type="ECO:0000313" key="1">
    <source>
        <dbReference type="EMBL" id="PSS37742.1"/>
    </source>
</evidence>
<dbReference type="Proteomes" id="UP000186601">
    <property type="component" value="Unassembled WGS sequence"/>
</dbReference>
<protein>
    <submittedName>
        <fullName evidence="1">Uncharacterized protein</fullName>
    </submittedName>
</protein>
<dbReference type="AlphaFoldDB" id="A0A2R6S650"/>
<organism evidence="1 2">
    <name type="scientific">Hermanssonia centrifuga</name>
    <dbReference type="NCBI Taxonomy" id="98765"/>
    <lineage>
        <taxon>Eukaryota</taxon>
        <taxon>Fungi</taxon>
        <taxon>Dikarya</taxon>
        <taxon>Basidiomycota</taxon>
        <taxon>Agaricomycotina</taxon>
        <taxon>Agaricomycetes</taxon>
        <taxon>Polyporales</taxon>
        <taxon>Meruliaceae</taxon>
        <taxon>Hermanssonia</taxon>
    </lineage>
</organism>
<keyword evidence="2" id="KW-1185">Reference proteome</keyword>
<name>A0A2R6S650_9APHY</name>
<evidence type="ECO:0000313" key="2">
    <source>
        <dbReference type="Proteomes" id="UP000186601"/>
    </source>
</evidence>
<reference evidence="1 2" key="1">
    <citation type="submission" date="2018-02" db="EMBL/GenBank/DDBJ databases">
        <title>Genome sequence of the basidiomycete white-rot fungus Phlebia centrifuga.</title>
        <authorList>
            <person name="Granchi Z."/>
            <person name="Peng M."/>
            <person name="de Vries R.P."/>
            <person name="Hilden K."/>
            <person name="Makela M.R."/>
            <person name="Grigoriev I."/>
            <person name="Riley R."/>
        </authorList>
    </citation>
    <scope>NUCLEOTIDE SEQUENCE [LARGE SCALE GENOMIC DNA]</scope>
    <source>
        <strain evidence="1 2">FBCC195</strain>
    </source>
</reference>
<dbReference type="EMBL" id="MLYV02000032">
    <property type="protein sequence ID" value="PSS37742.1"/>
    <property type="molecule type" value="Genomic_DNA"/>
</dbReference>
<dbReference type="STRING" id="98765.A0A2R6S650"/>
<accession>A0A2R6S650</accession>